<evidence type="ECO:0000313" key="5">
    <source>
        <dbReference type="Proteomes" id="UP000319263"/>
    </source>
</evidence>
<dbReference type="PROSITE" id="PS51257">
    <property type="entry name" value="PROKAR_LIPOPROTEIN"/>
    <property type="match status" value="1"/>
</dbReference>
<dbReference type="AlphaFoldDB" id="A0A516Q784"/>
<name>A0A516Q784_9ACTN</name>
<evidence type="ECO:0000256" key="1">
    <source>
        <dbReference type="ARBA" id="ARBA00008520"/>
    </source>
</evidence>
<dbReference type="OrthoDB" id="7937990at2"/>
<gene>
    <name evidence="4" type="ORF">FOE78_22630</name>
</gene>
<sequence>MISRRTFLGGAAAAGIAAGAGILSGCGSQQRGGDYVSLWGVGGDSRPAQQKVIDGFRKDHPEVTIDAKNVPSNGNDGDATNVITAVRGGTAPDLWWMDRFAAAQYASLGLLEPIDSLIKKYEDENFLDSWLTFAVNELSYNGQTFGLPTSTDTRGLYYNKKMLRDAGIDPDELAMSNGPIALDRLFEICDKITTKDKRGNYTKMGFIPWHGQGWGYTWGVGLGASYFDNESCEMTMLTDESLRAHQMIYDFAREFDYSRISAFVSSYEPSNAPPGQTAFYTDRLAFDIGTSGTMNGIRQYAPKLDWGYTHLPIFDKGMRPYTWSGGFGLVMPKGSSMTKNVWDFMKYYAGVPGLSIYSPATLALPTRPEVFSNPGLKELQPAIAQLKFSTSRPPVPVGQLWWDSLVQAQESVTIGSKTAKEALQTAQARVGGQMQANCPFKLPPDYGQPGT</sequence>
<dbReference type="GO" id="GO:0042956">
    <property type="term" value="P:maltodextrin transmembrane transport"/>
    <property type="evidence" value="ECO:0007669"/>
    <property type="project" value="TreeGrafter"/>
</dbReference>
<dbReference type="GO" id="GO:0055052">
    <property type="term" value="C:ATP-binding cassette (ABC) transporter complex, substrate-binding subunit-containing"/>
    <property type="evidence" value="ECO:0007669"/>
    <property type="project" value="TreeGrafter"/>
</dbReference>
<dbReference type="InterPro" id="IPR006059">
    <property type="entry name" value="SBP"/>
</dbReference>
<dbReference type="GO" id="GO:0015768">
    <property type="term" value="P:maltose transport"/>
    <property type="evidence" value="ECO:0007669"/>
    <property type="project" value="TreeGrafter"/>
</dbReference>
<reference evidence="4 5" key="1">
    <citation type="submission" date="2019-07" db="EMBL/GenBank/DDBJ databases">
        <title>Microlunatus dokdonensis sp. nov. isolated from the rhizospheric soil of the wild plant Elymus tsukushiensis.</title>
        <authorList>
            <person name="Ghim S.-Y."/>
            <person name="Hwang Y.-J."/>
            <person name="Son J.-S."/>
            <person name="Shin J.-H."/>
        </authorList>
    </citation>
    <scope>NUCLEOTIDE SEQUENCE [LARGE SCALE GENOMIC DNA]</scope>
    <source>
        <strain evidence="4 5">KUDC0627</strain>
    </source>
</reference>
<dbReference type="RefSeq" id="WP_143989027.1">
    <property type="nucleotide sequence ID" value="NZ_CP041692.1"/>
</dbReference>
<accession>A0A516Q784</accession>
<dbReference type="EMBL" id="CP041692">
    <property type="protein sequence ID" value="QDP99031.1"/>
    <property type="molecule type" value="Genomic_DNA"/>
</dbReference>
<evidence type="ECO:0000256" key="3">
    <source>
        <dbReference type="ARBA" id="ARBA00022729"/>
    </source>
</evidence>
<dbReference type="CDD" id="cd14748">
    <property type="entry name" value="PBP2_UgpB"/>
    <property type="match status" value="1"/>
</dbReference>
<dbReference type="PANTHER" id="PTHR30061:SF50">
    <property type="entry name" value="MALTOSE_MALTODEXTRIN-BINDING PERIPLASMIC PROTEIN"/>
    <property type="match status" value="1"/>
</dbReference>
<proteinExistence type="inferred from homology"/>
<dbReference type="InterPro" id="IPR006311">
    <property type="entry name" value="TAT_signal"/>
</dbReference>
<dbReference type="NCBIfam" id="TIGR01409">
    <property type="entry name" value="TAT_signal_seq"/>
    <property type="match status" value="1"/>
</dbReference>
<dbReference type="PANTHER" id="PTHR30061">
    <property type="entry name" value="MALTOSE-BINDING PERIPLASMIC PROTEIN"/>
    <property type="match status" value="1"/>
</dbReference>
<dbReference type="Proteomes" id="UP000319263">
    <property type="component" value="Chromosome"/>
</dbReference>
<keyword evidence="5" id="KW-1185">Reference proteome</keyword>
<protein>
    <submittedName>
        <fullName evidence="4">ABC transporter substrate-binding protein</fullName>
    </submittedName>
</protein>
<keyword evidence="3" id="KW-0732">Signal</keyword>
<comment type="similarity">
    <text evidence="1">Belongs to the bacterial solute-binding protein 1 family.</text>
</comment>
<keyword evidence="2" id="KW-0813">Transport</keyword>
<dbReference type="GO" id="GO:1901982">
    <property type="term" value="F:maltose binding"/>
    <property type="evidence" value="ECO:0007669"/>
    <property type="project" value="TreeGrafter"/>
</dbReference>
<dbReference type="InterPro" id="IPR019546">
    <property type="entry name" value="TAT_signal_bac_arc"/>
</dbReference>
<evidence type="ECO:0000313" key="4">
    <source>
        <dbReference type="EMBL" id="QDP99031.1"/>
    </source>
</evidence>
<dbReference type="KEGG" id="mik:FOE78_22630"/>
<dbReference type="Gene3D" id="3.40.190.10">
    <property type="entry name" value="Periplasmic binding protein-like II"/>
    <property type="match status" value="1"/>
</dbReference>
<dbReference type="PROSITE" id="PS51318">
    <property type="entry name" value="TAT"/>
    <property type="match status" value="1"/>
</dbReference>
<evidence type="ECO:0000256" key="2">
    <source>
        <dbReference type="ARBA" id="ARBA00022448"/>
    </source>
</evidence>
<organism evidence="4 5">
    <name type="scientific">Microlunatus elymi</name>
    <dbReference type="NCBI Taxonomy" id="2596828"/>
    <lineage>
        <taxon>Bacteria</taxon>
        <taxon>Bacillati</taxon>
        <taxon>Actinomycetota</taxon>
        <taxon>Actinomycetes</taxon>
        <taxon>Propionibacteriales</taxon>
        <taxon>Propionibacteriaceae</taxon>
        <taxon>Microlunatus</taxon>
    </lineage>
</organism>
<dbReference type="SUPFAM" id="SSF53850">
    <property type="entry name" value="Periplasmic binding protein-like II"/>
    <property type="match status" value="1"/>
</dbReference>
<dbReference type="Pfam" id="PF01547">
    <property type="entry name" value="SBP_bac_1"/>
    <property type="match status" value="1"/>
</dbReference>